<evidence type="ECO:0000256" key="8">
    <source>
        <dbReference type="ARBA" id="ARBA00023180"/>
    </source>
</evidence>
<sequence length="365" mass="43016">MVVRSKKRQLIRNIFIILSACLPLIMLFFFRRLSRDILDGNDVSRIHFFNDQKPTPLPDVYNVSLTVKQLIGTEIEAVFRDRKEKLQTACKALNGGKYPLPRLSKSAYSHILVNEKYKVLYCYIPKVACTNIMRMFLILDGIVNTSNPLEIPGEDVHITFKASLKFLNNYAPTEVKTRLETYRKIIFVREPMERLLSAYLNKFTENEIEFYEKYGRKIIKHYRASPSEESIQKGHDVTFEEFLLYLTDNSVWGYNHEHWLQYETLCHPCHVEYDVIGKMESMDEDMSYLVEYLGASKKVNFPKSFDILRKEKTQDKLLKYYKDIPKDLIERVIKKFYRDFVLFDYSIPYSINSLLNTSLSVNSSM</sequence>
<gene>
    <name evidence="10" type="ORF">CHS0354_038849</name>
</gene>
<dbReference type="InterPro" id="IPR005331">
    <property type="entry name" value="Sulfotransferase"/>
</dbReference>
<comment type="similarity">
    <text evidence="2 9">Belongs to the sulfotransferase 2 family.</text>
</comment>
<dbReference type="PANTHER" id="PTHR12137">
    <property type="entry name" value="CARBOHYDRATE SULFOTRANSFERASE"/>
    <property type="match status" value="1"/>
</dbReference>
<keyword evidence="5 9" id="KW-1133">Transmembrane helix</keyword>
<keyword evidence="8 9" id="KW-0325">Glycoprotein</keyword>
<evidence type="ECO:0000256" key="4">
    <source>
        <dbReference type="ARBA" id="ARBA00022692"/>
    </source>
</evidence>
<evidence type="ECO:0000256" key="2">
    <source>
        <dbReference type="ARBA" id="ARBA00006339"/>
    </source>
</evidence>
<dbReference type="InterPro" id="IPR018011">
    <property type="entry name" value="Carb_sulfotrans_8-10"/>
</dbReference>
<evidence type="ECO:0000256" key="7">
    <source>
        <dbReference type="ARBA" id="ARBA00023136"/>
    </source>
</evidence>
<dbReference type="GO" id="GO:0000139">
    <property type="term" value="C:Golgi membrane"/>
    <property type="evidence" value="ECO:0007669"/>
    <property type="project" value="UniProtKB-SubCell"/>
</dbReference>
<dbReference type="EMBL" id="JAEAOA010002259">
    <property type="protein sequence ID" value="KAK3610209.1"/>
    <property type="molecule type" value="Genomic_DNA"/>
</dbReference>
<evidence type="ECO:0000313" key="10">
    <source>
        <dbReference type="EMBL" id="KAK3610209.1"/>
    </source>
</evidence>
<evidence type="ECO:0000256" key="6">
    <source>
        <dbReference type="ARBA" id="ARBA00023034"/>
    </source>
</evidence>
<keyword evidence="6 9" id="KW-0333">Golgi apparatus</keyword>
<feature type="transmembrane region" description="Helical" evidence="9">
    <location>
        <begin position="12"/>
        <end position="30"/>
    </location>
</feature>
<evidence type="ECO:0000256" key="5">
    <source>
        <dbReference type="ARBA" id="ARBA00022989"/>
    </source>
</evidence>
<evidence type="ECO:0000256" key="3">
    <source>
        <dbReference type="ARBA" id="ARBA00022679"/>
    </source>
</evidence>
<dbReference type="GO" id="GO:0016051">
    <property type="term" value="P:carbohydrate biosynthetic process"/>
    <property type="evidence" value="ECO:0007669"/>
    <property type="project" value="InterPro"/>
</dbReference>
<reference evidence="10" key="2">
    <citation type="journal article" date="2021" name="Genome Biol. Evol.">
        <title>Developing a high-quality reference genome for a parasitic bivalve with doubly uniparental inheritance (Bivalvia: Unionida).</title>
        <authorList>
            <person name="Smith C.H."/>
        </authorList>
    </citation>
    <scope>NUCLEOTIDE SEQUENCE</scope>
    <source>
        <strain evidence="10">CHS0354</strain>
        <tissue evidence="10">Mantle</tissue>
    </source>
</reference>
<evidence type="ECO:0000256" key="1">
    <source>
        <dbReference type="ARBA" id="ARBA00004323"/>
    </source>
</evidence>
<dbReference type="Proteomes" id="UP001195483">
    <property type="component" value="Unassembled WGS sequence"/>
</dbReference>
<protein>
    <recommendedName>
        <fullName evidence="9">Carbohydrate sulfotransferase</fullName>
        <ecNumber evidence="9">2.8.2.-</ecNumber>
    </recommendedName>
</protein>
<keyword evidence="11" id="KW-1185">Reference proteome</keyword>
<dbReference type="EC" id="2.8.2.-" evidence="9"/>
<dbReference type="Gene3D" id="3.40.50.300">
    <property type="entry name" value="P-loop containing nucleotide triphosphate hydrolases"/>
    <property type="match status" value="1"/>
</dbReference>
<dbReference type="GO" id="GO:0008146">
    <property type="term" value="F:sulfotransferase activity"/>
    <property type="evidence" value="ECO:0007669"/>
    <property type="project" value="InterPro"/>
</dbReference>
<keyword evidence="7 9" id="KW-0472">Membrane</keyword>
<dbReference type="InterPro" id="IPR027417">
    <property type="entry name" value="P-loop_NTPase"/>
</dbReference>
<dbReference type="AlphaFoldDB" id="A0AAE0TH10"/>
<reference evidence="10" key="3">
    <citation type="submission" date="2023-05" db="EMBL/GenBank/DDBJ databases">
        <authorList>
            <person name="Smith C.H."/>
        </authorList>
    </citation>
    <scope>NUCLEOTIDE SEQUENCE</scope>
    <source>
        <strain evidence="10">CHS0354</strain>
        <tissue evidence="10">Mantle</tissue>
    </source>
</reference>
<proteinExistence type="inferred from homology"/>
<keyword evidence="3 9" id="KW-0808">Transferase</keyword>
<name>A0AAE0TH10_9BIVA</name>
<evidence type="ECO:0000313" key="11">
    <source>
        <dbReference type="Proteomes" id="UP001195483"/>
    </source>
</evidence>
<keyword evidence="4 9" id="KW-0812">Transmembrane</keyword>
<comment type="caution">
    <text evidence="10">The sequence shown here is derived from an EMBL/GenBank/DDBJ whole genome shotgun (WGS) entry which is preliminary data.</text>
</comment>
<accession>A0AAE0TH10</accession>
<organism evidence="10 11">
    <name type="scientific">Potamilus streckersoni</name>
    <dbReference type="NCBI Taxonomy" id="2493646"/>
    <lineage>
        <taxon>Eukaryota</taxon>
        <taxon>Metazoa</taxon>
        <taxon>Spiralia</taxon>
        <taxon>Lophotrochozoa</taxon>
        <taxon>Mollusca</taxon>
        <taxon>Bivalvia</taxon>
        <taxon>Autobranchia</taxon>
        <taxon>Heteroconchia</taxon>
        <taxon>Palaeoheterodonta</taxon>
        <taxon>Unionida</taxon>
        <taxon>Unionoidea</taxon>
        <taxon>Unionidae</taxon>
        <taxon>Ambleminae</taxon>
        <taxon>Lampsilini</taxon>
        <taxon>Potamilus</taxon>
    </lineage>
</organism>
<evidence type="ECO:0000256" key="9">
    <source>
        <dbReference type="RuleBase" id="RU364020"/>
    </source>
</evidence>
<dbReference type="Pfam" id="PF03567">
    <property type="entry name" value="Sulfotransfer_2"/>
    <property type="match status" value="1"/>
</dbReference>
<reference evidence="10" key="1">
    <citation type="journal article" date="2021" name="Genome Biol. Evol.">
        <title>A High-Quality Reference Genome for a Parasitic Bivalve with Doubly Uniparental Inheritance (Bivalvia: Unionida).</title>
        <authorList>
            <person name="Smith C.H."/>
        </authorList>
    </citation>
    <scope>NUCLEOTIDE SEQUENCE</scope>
    <source>
        <strain evidence="10">CHS0354</strain>
    </source>
</reference>
<keyword evidence="9" id="KW-0735">Signal-anchor</keyword>
<dbReference type="PANTHER" id="PTHR12137:SF54">
    <property type="entry name" value="CARBOHYDRATE SULFOTRANSFERASE"/>
    <property type="match status" value="1"/>
</dbReference>
<comment type="subcellular location">
    <subcellularLocation>
        <location evidence="1 9">Golgi apparatus membrane</location>
        <topology evidence="1 9">Single-pass type II membrane protein</topology>
    </subcellularLocation>
</comment>
<keyword evidence="9" id="KW-0119">Carbohydrate metabolism</keyword>